<dbReference type="InterPro" id="IPR052565">
    <property type="entry name" value="Glutaredoxin-like_YDR286C"/>
</dbReference>
<dbReference type="PANTHER" id="PTHR33558">
    <property type="entry name" value="GLUTAREDOXIN-LIKE PROTEIN C5ORF63 HOMOLOG"/>
    <property type="match status" value="1"/>
</dbReference>
<dbReference type="RefSeq" id="WP_034634953.1">
    <property type="nucleotide sequence ID" value="NZ_CBCSJC010000002.1"/>
</dbReference>
<keyword evidence="2" id="KW-1185">Reference proteome</keyword>
<gene>
    <name evidence="1" type="ORF">BAMA_00465</name>
</gene>
<dbReference type="eggNOG" id="COG0695">
    <property type="taxonomic scope" value="Bacteria"/>
</dbReference>
<dbReference type="STRING" id="574376.BAMA_00465"/>
<dbReference type="InterPro" id="IPR008554">
    <property type="entry name" value="Glutaredoxin-like"/>
</dbReference>
<dbReference type="OrthoDB" id="32865at2"/>
<evidence type="ECO:0000313" key="2">
    <source>
        <dbReference type="Proteomes" id="UP000027822"/>
    </source>
</evidence>
<name>A0A073K1R2_9BACI</name>
<dbReference type="EMBL" id="JOTN01000001">
    <property type="protein sequence ID" value="KEK21279.1"/>
    <property type="molecule type" value="Genomic_DNA"/>
</dbReference>
<organism evidence="1 2">
    <name type="scientific">Bacillus manliponensis</name>
    <dbReference type="NCBI Taxonomy" id="574376"/>
    <lineage>
        <taxon>Bacteria</taxon>
        <taxon>Bacillati</taxon>
        <taxon>Bacillota</taxon>
        <taxon>Bacilli</taxon>
        <taxon>Bacillales</taxon>
        <taxon>Bacillaceae</taxon>
        <taxon>Bacillus</taxon>
        <taxon>Bacillus cereus group</taxon>
    </lineage>
</organism>
<protein>
    <submittedName>
        <fullName evidence="1">Glutaredoxin</fullName>
    </submittedName>
</protein>
<comment type="caution">
    <text evidence="1">The sequence shown here is derived from an EMBL/GenBank/DDBJ whole genome shotgun (WGS) entry which is preliminary data.</text>
</comment>
<dbReference type="InterPro" id="IPR036249">
    <property type="entry name" value="Thioredoxin-like_sf"/>
</dbReference>
<dbReference type="AlphaFoldDB" id="A0A073K1R2"/>
<dbReference type="PANTHER" id="PTHR33558:SF1">
    <property type="entry name" value="GLUTAREDOXIN-LIKE PROTEIN C5ORF63 HOMOLOG"/>
    <property type="match status" value="1"/>
</dbReference>
<dbReference type="Gene3D" id="3.40.30.10">
    <property type="entry name" value="Glutaredoxin"/>
    <property type="match status" value="1"/>
</dbReference>
<dbReference type="SUPFAM" id="SSF52833">
    <property type="entry name" value="Thioredoxin-like"/>
    <property type="match status" value="1"/>
</dbReference>
<dbReference type="Proteomes" id="UP000027822">
    <property type="component" value="Unassembled WGS sequence"/>
</dbReference>
<dbReference type="Pfam" id="PF05768">
    <property type="entry name" value="Glrx-like"/>
    <property type="match status" value="1"/>
</dbReference>
<reference evidence="1 2" key="1">
    <citation type="submission" date="2014-06" db="EMBL/GenBank/DDBJ databases">
        <title>Draft genome sequence of Bacillus manliponensis JCM 15802 (MCCC 1A00708).</title>
        <authorList>
            <person name="Lai Q."/>
            <person name="Liu Y."/>
            <person name="Shao Z."/>
        </authorList>
    </citation>
    <scope>NUCLEOTIDE SEQUENCE [LARGE SCALE GENOMIC DNA]</scope>
    <source>
        <strain evidence="1 2">JCM 15802</strain>
    </source>
</reference>
<accession>A0A073K1R2</accession>
<evidence type="ECO:0000313" key="1">
    <source>
        <dbReference type="EMBL" id="KEK21279.1"/>
    </source>
</evidence>
<proteinExistence type="predicted"/>
<sequence>MDVVLYGKHDCCLCEEAKEVLQELTDEFSLHIKEVNIYEDDELLEKYQIMIPVVEIDGKEVAYGIIHKSDIIQHINNIVKS</sequence>